<comment type="cofactor">
    <cofactor evidence="5">
        <name>Mg(2+)</name>
        <dbReference type="ChEBI" id="CHEBI:18420"/>
    </cofactor>
</comment>
<evidence type="ECO:0000256" key="3">
    <source>
        <dbReference type="ARBA" id="ARBA00022840"/>
    </source>
</evidence>
<dbReference type="GO" id="GO:0035999">
    <property type="term" value="P:tetrahydrofolate interconversion"/>
    <property type="evidence" value="ECO:0007669"/>
    <property type="project" value="TreeGrafter"/>
</dbReference>
<evidence type="ECO:0000313" key="7">
    <source>
        <dbReference type="Proteomes" id="UP000295830"/>
    </source>
</evidence>
<dbReference type="PANTHER" id="PTHR23407">
    <property type="entry name" value="ATPASE INHIBITOR/5-FORMYLTETRAHYDROFOLATE CYCLO-LIGASE"/>
    <property type="match status" value="1"/>
</dbReference>
<dbReference type="Gene3D" id="3.40.50.10420">
    <property type="entry name" value="NagB/RpiA/CoA transferase-like"/>
    <property type="match status" value="1"/>
</dbReference>
<gene>
    <name evidence="6" type="ORF">DES49_1925</name>
</gene>
<keyword evidence="6" id="KW-0436">Ligase</keyword>
<evidence type="ECO:0000256" key="5">
    <source>
        <dbReference type="RuleBase" id="RU361279"/>
    </source>
</evidence>
<name>A0A4R7JPS5_9GAMM</name>
<dbReference type="EMBL" id="SOAX01000004">
    <property type="protein sequence ID" value="TDT40161.1"/>
    <property type="molecule type" value="Genomic_DNA"/>
</dbReference>
<evidence type="ECO:0000256" key="1">
    <source>
        <dbReference type="ARBA" id="ARBA00010638"/>
    </source>
</evidence>
<protein>
    <recommendedName>
        <fullName evidence="5">5-formyltetrahydrofolate cyclo-ligase</fullName>
        <ecNumber evidence="5">6.3.3.2</ecNumber>
    </recommendedName>
</protein>
<dbReference type="InterPro" id="IPR037171">
    <property type="entry name" value="NagB/RpiA_transferase-like"/>
</dbReference>
<keyword evidence="7" id="KW-1185">Reference proteome</keyword>
<dbReference type="Proteomes" id="UP000295830">
    <property type="component" value="Unassembled WGS sequence"/>
</dbReference>
<organism evidence="6 7">
    <name type="scientific">Halospina denitrificans</name>
    <dbReference type="NCBI Taxonomy" id="332522"/>
    <lineage>
        <taxon>Bacteria</taxon>
        <taxon>Pseudomonadati</taxon>
        <taxon>Pseudomonadota</taxon>
        <taxon>Gammaproteobacteria</taxon>
        <taxon>Halospina</taxon>
    </lineage>
</organism>
<keyword evidence="3 4" id="KW-0067">ATP-binding</keyword>
<dbReference type="InterPro" id="IPR002698">
    <property type="entry name" value="FTHF_cligase"/>
</dbReference>
<dbReference type="Pfam" id="PF01812">
    <property type="entry name" value="5-FTHF_cyc-lig"/>
    <property type="match status" value="1"/>
</dbReference>
<dbReference type="AlphaFoldDB" id="A0A4R7JPS5"/>
<comment type="catalytic activity">
    <reaction evidence="5">
        <text>(6S)-5-formyl-5,6,7,8-tetrahydrofolate + ATP = (6R)-5,10-methenyltetrahydrofolate + ADP + phosphate</text>
        <dbReference type="Rhea" id="RHEA:10488"/>
        <dbReference type="ChEBI" id="CHEBI:30616"/>
        <dbReference type="ChEBI" id="CHEBI:43474"/>
        <dbReference type="ChEBI" id="CHEBI:57455"/>
        <dbReference type="ChEBI" id="CHEBI:57457"/>
        <dbReference type="ChEBI" id="CHEBI:456216"/>
        <dbReference type="EC" id="6.3.3.2"/>
    </reaction>
</comment>
<dbReference type="PANTHER" id="PTHR23407:SF1">
    <property type="entry name" value="5-FORMYLTETRAHYDROFOLATE CYCLO-LIGASE"/>
    <property type="match status" value="1"/>
</dbReference>
<dbReference type="EC" id="6.3.3.2" evidence="5"/>
<comment type="similarity">
    <text evidence="1 5">Belongs to the 5-formyltetrahydrofolate cyclo-ligase family.</text>
</comment>
<dbReference type="PIRSF" id="PIRSF006806">
    <property type="entry name" value="FTHF_cligase"/>
    <property type="match status" value="1"/>
</dbReference>
<dbReference type="InterPro" id="IPR024185">
    <property type="entry name" value="FTHF_cligase-like_sf"/>
</dbReference>
<keyword evidence="2 4" id="KW-0547">Nucleotide-binding</keyword>
<dbReference type="NCBIfam" id="TIGR02727">
    <property type="entry name" value="MTHFS_bact"/>
    <property type="match status" value="1"/>
</dbReference>
<proteinExistence type="inferred from homology"/>
<accession>A0A4R7JPS5</accession>
<dbReference type="SUPFAM" id="SSF100950">
    <property type="entry name" value="NagB/RpiA/CoA transferase-like"/>
    <property type="match status" value="1"/>
</dbReference>
<dbReference type="RefSeq" id="WP_133736191.1">
    <property type="nucleotide sequence ID" value="NZ_SOAX01000004.1"/>
</dbReference>
<keyword evidence="5" id="KW-0479">Metal-binding</keyword>
<feature type="binding site" evidence="4">
    <location>
        <position position="54"/>
    </location>
    <ligand>
        <name>substrate</name>
    </ligand>
</feature>
<keyword evidence="5" id="KW-0460">Magnesium</keyword>
<reference evidence="6 7" key="1">
    <citation type="submission" date="2019-03" db="EMBL/GenBank/DDBJ databases">
        <title>Genomic Encyclopedia of Type Strains, Phase IV (KMG-IV): sequencing the most valuable type-strain genomes for metagenomic binning, comparative biology and taxonomic classification.</title>
        <authorList>
            <person name="Goeker M."/>
        </authorList>
    </citation>
    <scope>NUCLEOTIDE SEQUENCE [LARGE SCALE GENOMIC DNA]</scope>
    <source>
        <strain evidence="6 7">DSM 15505</strain>
    </source>
</reference>
<dbReference type="GO" id="GO:0046872">
    <property type="term" value="F:metal ion binding"/>
    <property type="evidence" value="ECO:0007669"/>
    <property type="project" value="UniProtKB-KW"/>
</dbReference>
<evidence type="ECO:0000256" key="4">
    <source>
        <dbReference type="PIRSR" id="PIRSR006806-1"/>
    </source>
</evidence>
<dbReference type="GO" id="GO:0009396">
    <property type="term" value="P:folic acid-containing compound biosynthetic process"/>
    <property type="evidence" value="ECO:0007669"/>
    <property type="project" value="TreeGrafter"/>
</dbReference>
<feature type="binding site" evidence="4">
    <location>
        <begin position="134"/>
        <end position="142"/>
    </location>
    <ligand>
        <name>ATP</name>
        <dbReference type="ChEBI" id="CHEBI:30616"/>
    </ligand>
</feature>
<evidence type="ECO:0000313" key="6">
    <source>
        <dbReference type="EMBL" id="TDT40161.1"/>
    </source>
</evidence>
<comment type="caution">
    <text evidence="6">The sequence shown here is derived from an EMBL/GenBank/DDBJ whole genome shotgun (WGS) entry which is preliminary data.</text>
</comment>
<dbReference type="GO" id="GO:0005524">
    <property type="term" value="F:ATP binding"/>
    <property type="evidence" value="ECO:0007669"/>
    <property type="project" value="UniProtKB-KW"/>
</dbReference>
<evidence type="ECO:0000256" key="2">
    <source>
        <dbReference type="ARBA" id="ARBA00022741"/>
    </source>
</evidence>
<sequence>MSRSQLRRELRQRRRELTRHQQRQASNALCHHLKASADVKRARHLALYWPNDGEIDPSPFQAIARTLGKQCYLPVLHPVHHNRLWFLEFNDDTRLVSNRFGIPEPEIRRNGSRPAWALDLILMPLVGFTERGDRLGMGGGFYDRTFEFLHHAACHKPKLIGLAHECQRVPTMPTASWDIPMDAIITDGGHYSVRHRSLLPSDGE</sequence>
<dbReference type="GO" id="GO:0030272">
    <property type="term" value="F:5-formyltetrahydrofolate cyclo-ligase activity"/>
    <property type="evidence" value="ECO:0007669"/>
    <property type="project" value="UniProtKB-EC"/>
</dbReference>
<dbReference type="OrthoDB" id="9801938at2"/>
<feature type="binding site" evidence="4">
    <location>
        <begin position="3"/>
        <end position="7"/>
    </location>
    <ligand>
        <name>ATP</name>
        <dbReference type="ChEBI" id="CHEBI:30616"/>
    </ligand>
</feature>